<name>A0A4U1I7P3_9BURK</name>
<comment type="caution">
    <text evidence="1">The sequence shown here is derived from an EMBL/GenBank/DDBJ whole genome shotgun (WGS) entry which is preliminary data.</text>
</comment>
<accession>A0A4U1I7P3</accession>
<evidence type="ECO:0000313" key="2">
    <source>
        <dbReference type="Proteomes" id="UP000305539"/>
    </source>
</evidence>
<dbReference type="Proteomes" id="UP000305539">
    <property type="component" value="Unassembled WGS sequence"/>
</dbReference>
<gene>
    <name evidence="1" type="ORF">FAZ69_10900</name>
</gene>
<organism evidence="1 2">
    <name type="scientific">Trinickia terrae</name>
    <dbReference type="NCBI Taxonomy" id="2571161"/>
    <lineage>
        <taxon>Bacteria</taxon>
        <taxon>Pseudomonadati</taxon>
        <taxon>Pseudomonadota</taxon>
        <taxon>Betaproteobacteria</taxon>
        <taxon>Burkholderiales</taxon>
        <taxon>Burkholderiaceae</taxon>
        <taxon>Trinickia</taxon>
    </lineage>
</organism>
<sequence length="340" mass="35593">MGNMVVDQVQVGSIGKKGATDSTQLRMQQAIENMAGEMGTATLFGMNNGLVAPQTSYSASSALFGPSMGLQDRQRPIMLADAGGDPDNTLLSWQTAKKIASDNVNFAKGLANSQIQFVNGAFELGHSAVKGLEAVGVFPPGAGGGKTPQIPYFQTDGGFAARSGNAAGFALTMFGQIPEQLAMKAGGAFDAVLTGQAARTSASETVTVYRVDDIGFAPRISSDGTIPVVTTRSGNERALFVNFGQPQRAQEFALVNRGGNATVTAVEVDASLLEKLRAAAVYDKSGAATLNPNAPLKVDINKAADQFGLRTPEQIQWLRDAIKPDTVRVINHKDLTKQGG</sequence>
<keyword evidence="2" id="KW-1185">Reference proteome</keyword>
<dbReference type="OrthoDB" id="9554607at2"/>
<dbReference type="EMBL" id="SWJE01000005">
    <property type="protein sequence ID" value="TKC89438.1"/>
    <property type="molecule type" value="Genomic_DNA"/>
</dbReference>
<dbReference type="RefSeq" id="WP_136894198.1">
    <property type="nucleotide sequence ID" value="NZ_SWJE01000005.1"/>
</dbReference>
<reference evidence="1 2" key="1">
    <citation type="submission" date="2019-04" db="EMBL/GenBank/DDBJ databases">
        <title>Trinickia sp. 7GSK02, isolated from subtropical forest soil.</title>
        <authorList>
            <person name="Gao Z.-H."/>
            <person name="Qiu L.-H."/>
        </authorList>
    </citation>
    <scope>NUCLEOTIDE SEQUENCE [LARGE SCALE GENOMIC DNA]</scope>
    <source>
        <strain evidence="1 2">7GSK02</strain>
    </source>
</reference>
<dbReference type="AlphaFoldDB" id="A0A4U1I7P3"/>
<proteinExistence type="predicted"/>
<evidence type="ECO:0000313" key="1">
    <source>
        <dbReference type="EMBL" id="TKC89438.1"/>
    </source>
</evidence>
<protein>
    <submittedName>
        <fullName evidence="1">Uncharacterized protein</fullName>
    </submittedName>
</protein>